<accession>A0A9W8MQ52</accession>
<dbReference type="InterPro" id="IPR050364">
    <property type="entry name" value="Cytochrome_P450_fung"/>
</dbReference>
<dbReference type="Gene3D" id="1.10.630.10">
    <property type="entry name" value="Cytochrome P450"/>
    <property type="match status" value="1"/>
</dbReference>
<keyword evidence="7 9" id="KW-0408">Iron</keyword>
<feature type="non-terminal residue" evidence="11">
    <location>
        <position position="1"/>
    </location>
</feature>
<dbReference type="PANTHER" id="PTHR46300">
    <property type="entry name" value="P450, PUTATIVE (EUROFUNG)-RELATED-RELATED"/>
    <property type="match status" value="1"/>
</dbReference>
<comment type="similarity">
    <text evidence="3 10">Belongs to the cytochrome P450 family.</text>
</comment>
<dbReference type="PROSITE" id="PS00086">
    <property type="entry name" value="CYTOCHROME_P450"/>
    <property type="match status" value="1"/>
</dbReference>
<gene>
    <name evidence="11" type="ORF">H1R20_g481</name>
</gene>
<reference evidence="11" key="1">
    <citation type="submission" date="2022-06" db="EMBL/GenBank/DDBJ databases">
        <title>Genome Sequence of Candolleomyces eurysporus.</title>
        <authorList>
            <person name="Buettner E."/>
        </authorList>
    </citation>
    <scope>NUCLEOTIDE SEQUENCE</scope>
    <source>
        <strain evidence="11">VTCC 930004</strain>
    </source>
</reference>
<evidence type="ECO:0008006" key="13">
    <source>
        <dbReference type="Google" id="ProtNLM"/>
    </source>
</evidence>
<comment type="pathway">
    <text evidence="2">Secondary metabolite biosynthesis.</text>
</comment>
<dbReference type="InterPro" id="IPR002401">
    <property type="entry name" value="Cyt_P450_E_grp-I"/>
</dbReference>
<keyword evidence="8 10" id="KW-0503">Monooxygenase</keyword>
<comment type="caution">
    <text evidence="11">The sequence shown here is derived from an EMBL/GenBank/DDBJ whole genome shotgun (WGS) entry which is preliminary data.</text>
</comment>
<evidence type="ECO:0000256" key="7">
    <source>
        <dbReference type="ARBA" id="ARBA00023004"/>
    </source>
</evidence>
<proteinExistence type="inferred from homology"/>
<evidence type="ECO:0000256" key="4">
    <source>
        <dbReference type="ARBA" id="ARBA00022617"/>
    </source>
</evidence>
<dbReference type="PANTHER" id="PTHR46300:SF7">
    <property type="entry name" value="P450, PUTATIVE (EUROFUNG)-RELATED"/>
    <property type="match status" value="1"/>
</dbReference>
<dbReference type="InterPro" id="IPR036396">
    <property type="entry name" value="Cyt_P450_sf"/>
</dbReference>
<evidence type="ECO:0000256" key="5">
    <source>
        <dbReference type="ARBA" id="ARBA00022723"/>
    </source>
</evidence>
<keyword evidence="6 10" id="KW-0560">Oxidoreductase</keyword>
<comment type="cofactor">
    <cofactor evidence="1 9">
        <name>heme</name>
        <dbReference type="ChEBI" id="CHEBI:30413"/>
    </cofactor>
</comment>
<dbReference type="PRINTS" id="PR00463">
    <property type="entry name" value="EP450I"/>
</dbReference>
<dbReference type="PRINTS" id="PR00385">
    <property type="entry name" value="P450"/>
</dbReference>
<dbReference type="EMBL" id="JANBPK010000036">
    <property type="protein sequence ID" value="KAJ2936609.1"/>
    <property type="molecule type" value="Genomic_DNA"/>
</dbReference>
<dbReference type="SUPFAM" id="SSF48264">
    <property type="entry name" value="Cytochrome P450"/>
    <property type="match status" value="1"/>
</dbReference>
<dbReference type="GO" id="GO:0016705">
    <property type="term" value="F:oxidoreductase activity, acting on paired donors, with incorporation or reduction of molecular oxygen"/>
    <property type="evidence" value="ECO:0007669"/>
    <property type="project" value="InterPro"/>
</dbReference>
<dbReference type="InterPro" id="IPR017972">
    <property type="entry name" value="Cyt_P450_CS"/>
</dbReference>
<feature type="binding site" description="axial binding residue" evidence="9">
    <location>
        <position position="447"/>
    </location>
    <ligand>
        <name>heme</name>
        <dbReference type="ChEBI" id="CHEBI:30413"/>
    </ligand>
    <ligandPart>
        <name>Fe</name>
        <dbReference type="ChEBI" id="CHEBI:18248"/>
    </ligandPart>
</feature>
<dbReference type="GO" id="GO:0004497">
    <property type="term" value="F:monooxygenase activity"/>
    <property type="evidence" value="ECO:0007669"/>
    <property type="project" value="UniProtKB-KW"/>
</dbReference>
<keyword evidence="5 9" id="KW-0479">Metal-binding</keyword>
<organism evidence="11 12">
    <name type="scientific">Candolleomyces eurysporus</name>
    <dbReference type="NCBI Taxonomy" id="2828524"/>
    <lineage>
        <taxon>Eukaryota</taxon>
        <taxon>Fungi</taxon>
        <taxon>Dikarya</taxon>
        <taxon>Basidiomycota</taxon>
        <taxon>Agaricomycotina</taxon>
        <taxon>Agaricomycetes</taxon>
        <taxon>Agaricomycetidae</taxon>
        <taxon>Agaricales</taxon>
        <taxon>Agaricineae</taxon>
        <taxon>Psathyrellaceae</taxon>
        <taxon>Candolleomyces</taxon>
    </lineage>
</organism>
<evidence type="ECO:0000256" key="6">
    <source>
        <dbReference type="ARBA" id="ARBA00023002"/>
    </source>
</evidence>
<protein>
    <recommendedName>
        <fullName evidence="13">Cytochrome P450</fullName>
    </recommendedName>
</protein>
<dbReference type="GO" id="GO:0005506">
    <property type="term" value="F:iron ion binding"/>
    <property type="evidence" value="ECO:0007669"/>
    <property type="project" value="InterPro"/>
</dbReference>
<evidence type="ECO:0000256" key="3">
    <source>
        <dbReference type="ARBA" id="ARBA00010617"/>
    </source>
</evidence>
<dbReference type="InterPro" id="IPR001128">
    <property type="entry name" value="Cyt_P450"/>
</dbReference>
<dbReference type="OrthoDB" id="2789670at2759"/>
<dbReference type="Pfam" id="PF00067">
    <property type="entry name" value="p450"/>
    <property type="match status" value="1"/>
</dbReference>
<evidence type="ECO:0000256" key="10">
    <source>
        <dbReference type="RuleBase" id="RU000461"/>
    </source>
</evidence>
<dbReference type="CDD" id="cd11065">
    <property type="entry name" value="CYP64-like"/>
    <property type="match status" value="1"/>
</dbReference>
<evidence type="ECO:0000313" key="12">
    <source>
        <dbReference type="Proteomes" id="UP001140091"/>
    </source>
</evidence>
<dbReference type="Proteomes" id="UP001140091">
    <property type="component" value="Unassembled WGS sequence"/>
</dbReference>
<name>A0A9W8MQ52_9AGAR</name>
<evidence type="ECO:0000256" key="8">
    <source>
        <dbReference type="ARBA" id="ARBA00023033"/>
    </source>
</evidence>
<evidence type="ECO:0000256" key="2">
    <source>
        <dbReference type="ARBA" id="ARBA00005179"/>
    </source>
</evidence>
<dbReference type="AlphaFoldDB" id="A0A9W8MQ52"/>
<keyword evidence="12" id="KW-1185">Reference proteome</keyword>
<keyword evidence="4 9" id="KW-0349">Heme</keyword>
<evidence type="ECO:0000256" key="1">
    <source>
        <dbReference type="ARBA" id="ARBA00001971"/>
    </source>
</evidence>
<dbReference type="GO" id="GO:0020037">
    <property type="term" value="F:heme binding"/>
    <property type="evidence" value="ECO:0007669"/>
    <property type="project" value="InterPro"/>
</dbReference>
<evidence type="ECO:0000256" key="9">
    <source>
        <dbReference type="PIRSR" id="PIRSR602401-1"/>
    </source>
</evidence>
<sequence>MEMAMLDFLKQPLVATFLVLLVVWRLWTRSHASRRPLPPGPPGYPVIGNLLDMIAPGDPVRHYSNLAKQYGDMYLLGSLGARVIILSSLKRTDDLLEKRSNVYSDRPWLPMMCGEMKYNDYFSVMSYSPMWRKQRREFHANFNQTVVDLYHPIILDERIGFVKALLSHPSNYSEHSKIYFTNIIITATYGIKPKGLDDPLVTKPNVTNDGFSIAGRTGAFLVDLVPWLTYVPEWMPGAGWKKVARYYRETGLESRVVPFKLIYDRYKQGIATPCVATRMIENLPDADDPSYEEAYKIAEDSSGQVYVAASDTSFSSAIAFFLVLSMYPEVQKRAQKEIDEVVGNGRLPDFNDRPQLVYLEALIMELLRWHQPAPLAIAHSTSEDDVYEGYFIPKGTVVMGNIWHILHDPETYPDPFTFNPDRFIKDGKINPEVTNPEAVFGFGRRICPGQYIAVDTLYVLISSVLAVFDVSVPKDANGNPDIKPSFSIGLICHPDPPKCSITPRSDRHKELIQNLLTSDPANE</sequence>
<evidence type="ECO:0000313" key="11">
    <source>
        <dbReference type="EMBL" id="KAJ2936609.1"/>
    </source>
</evidence>